<dbReference type="Pfam" id="PF05685">
    <property type="entry name" value="Uma2"/>
    <property type="match status" value="1"/>
</dbReference>
<dbReference type="EMBL" id="AMGM01000048">
    <property type="protein sequence ID" value="EKB48573.1"/>
    <property type="molecule type" value="Genomic_DNA"/>
</dbReference>
<dbReference type="RefSeq" id="WP_009185820.1">
    <property type="nucleotide sequence ID" value="NZ_AMGM01000048.1"/>
</dbReference>
<organism evidence="2 3">
    <name type="scientific">Cecembia lonarensis (strain CCUG 58316 / KCTC 22772 / LW9)</name>
    <dbReference type="NCBI Taxonomy" id="1225176"/>
    <lineage>
        <taxon>Bacteria</taxon>
        <taxon>Pseudomonadati</taxon>
        <taxon>Bacteroidota</taxon>
        <taxon>Cytophagia</taxon>
        <taxon>Cytophagales</taxon>
        <taxon>Cyclobacteriaceae</taxon>
        <taxon>Cecembia</taxon>
    </lineage>
</organism>
<dbReference type="PANTHER" id="PTHR36558">
    <property type="entry name" value="GLR1098 PROTEIN"/>
    <property type="match status" value="1"/>
</dbReference>
<proteinExistence type="predicted"/>
<dbReference type="Proteomes" id="UP000004478">
    <property type="component" value="Unassembled WGS sequence"/>
</dbReference>
<evidence type="ECO:0000313" key="2">
    <source>
        <dbReference type="EMBL" id="EKB48573.1"/>
    </source>
</evidence>
<protein>
    <recommendedName>
        <fullName evidence="1">Putative restriction endonuclease domain-containing protein</fullName>
    </recommendedName>
</protein>
<reference evidence="2 3" key="1">
    <citation type="journal article" date="2012" name="J. Bacteriol.">
        <title>Draft Genome Sequence of Cecembia lonarensis Strain LW9T, Isolated from Lonar Lake, a Haloalkaline Lake in India.</title>
        <authorList>
            <person name="Shivaji S."/>
            <person name="Ara S."/>
            <person name="Singh A."/>
            <person name="Pinnaka A.K."/>
        </authorList>
    </citation>
    <scope>NUCLEOTIDE SEQUENCE [LARGE SCALE GENOMIC DNA]</scope>
    <source>
        <strain evidence="2 3">LW9</strain>
    </source>
</reference>
<dbReference type="PATRIC" id="fig|1225176.3.peg.2978"/>
<dbReference type="InterPro" id="IPR011335">
    <property type="entry name" value="Restrct_endonuc-II-like"/>
</dbReference>
<dbReference type="InterPro" id="IPR012296">
    <property type="entry name" value="Nuclease_put_TT1808"/>
</dbReference>
<dbReference type="InterPro" id="IPR008538">
    <property type="entry name" value="Uma2"/>
</dbReference>
<comment type="caution">
    <text evidence="2">The sequence shown here is derived from an EMBL/GenBank/DDBJ whole genome shotgun (WGS) entry which is preliminary data.</text>
</comment>
<dbReference type="PANTHER" id="PTHR36558:SF1">
    <property type="entry name" value="RESTRICTION ENDONUCLEASE DOMAIN-CONTAINING PROTEIN-RELATED"/>
    <property type="match status" value="1"/>
</dbReference>
<gene>
    <name evidence="2" type="ORF">B879_02798</name>
</gene>
<accession>K1LDU0</accession>
<dbReference type="CDD" id="cd06260">
    <property type="entry name" value="DUF820-like"/>
    <property type="match status" value="1"/>
</dbReference>
<dbReference type="OrthoDB" id="9808428at2"/>
<evidence type="ECO:0000313" key="3">
    <source>
        <dbReference type="Proteomes" id="UP000004478"/>
    </source>
</evidence>
<keyword evidence="3" id="KW-1185">Reference proteome</keyword>
<name>K1LDU0_CECL9</name>
<feature type="domain" description="Putative restriction endonuclease" evidence="1">
    <location>
        <begin position="24"/>
        <end position="196"/>
    </location>
</feature>
<dbReference type="AlphaFoldDB" id="K1LDU0"/>
<dbReference type="SUPFAM" id="SSF52980">
    <property type="entry name" value="Restriction endonuclease-like"/>
    <property type="match status" value="1"/>
</dbReference>
<sequence>MQKEEENNNLVKEPYTEYGRYTYADYLTWEIDHMVELIKGKVFRQAAAAPRRIHQEISVKITSQLFATLKGRKCKVFSAPFDVRLPVKSRKHEDINTVVQPDICVVCDPEKLDDLGCVGAPDLIMEILSPSNNKKELQNKYEVYEESGVLEYWIIHPYEKTLLVYTLTDGKYIPSRLFTLGDQVPSRCIQGFVLDLDELFEGLE</sequence>
<evidence type="ECO:0000259" key="1">
    <source>
        <dbReference type="Pfam" id="PF05685"/>
    </source>
</evidence>
<dbReference type="Gene3D" id="3.90.1570.10">
    <property type="entry name" value="tt1808, chain A"/>
    <property type="match status" value="1"/>
</dbReference>